<evidence type="ECO:0000259" key="8">
    <source>
        <dbReference type="Pfam" id="PF01728"/>
    </source>
</evidence>
<dbReference type="PIRSF" id="PIRSF005461">
    <property type="entry name" value="23S_rRNA_mtase"/>
    <property type="match status" value="1"/>
</dbReference>
<dbReference type="PANTHER" id="PTHR10920">
    <property type="entry name" value="RIBOSOMAL RNA METHYLTRANSFERASE"/>
    <property type="match status" value="1"/>
</dbReference>
<evidence type="ECO:0000256" key="7">
    <source>
        <dbReference type="PIRSR" id="PIRSR005461-1"/>
    </source>
</evidence>
<gene>
    <name evidence="9" type="ORF">BS47DRAFT_1388851</name>
</gene>
<protein>
    <recommendedName>
        <fullName evidence="6">rRNA methyltransferase 2, mitochondrial</fullName>
    </recommendedName>
</protein>
<evidence type="ECO:0000256" key="2">
    <source>
        <dbReference type="ARBA" id="ARBA00022552"/>
    </source>
</evidence>
<evidence type="ECO:0000313" key="9">
    <source>
        <dbReference type="EMBL" id="KAF9518686.1"/>
    </source>
</evidence>
<comment type="similarity">
    <text evidence="1">Belongs to the class I-like SAM-binding methyltransferase superfamily. RNA methyltransferase RlmE family.</text>
</comment>
<dbReference type="PANTHER" id="PTHR10920:SF18">
    <property type="entry name" value="RRNA METHYLTRANSFERASE 2, MITOCHONDRIAL"/>
    <property type="match status" value="1"/>
</dbReference>
<dbReference type="Proteomes" id="UP000886523">
    <property type="component" value="Unassembled WGS sequence"/>
</dbReference>
<feature type="domain" description="Ribosomal RNA methyltransferase FtsJ" evidence="8">
    <location>
        <begin position="51"/>
        <end position="261"/>
    </location>
</feature>
<dbReference type="InterPro" id="IPR050082">
    <property type="entry name" value="RNA_methyltr_RlmE"/>
</dbReference>
<dbReference type="Gene3D" id="3.40.50.150">
    <property type="entry name" value="Vaccinia Virus protein VP39"/>
    <property type="match status" value="1"/>
</dbReference>
<dbReference type="SUPFAM" id="SSF53335">
    <property type="entry name" value="S-adenosyl-L-methionine-dependent methyltransferases"/>
    <property type="match status" value="1"/>
</dbReference>
<dbReference type="EMBL" id="MU128923">
    <property type="protein sequence ID" value="KAF9518686.1"/>
    <property type="molecule type" value="Genomic_DNA"/>
</dbReference>
<comment type="caution">
    <text evidence="9">The sequence shown here is derived from an EMBL/GenBank/DDBJ whole genome shotgun (WGS) entry which is preliminary data.</text>
</comment>
<evidence type="ECO:0000256" key="5">
    <source>
        <dbReference type="ARBA" id="ARBA00022691"/>
    </source>
</evidence>
<feature type="active site" description="Proton acceptor" evidence="7">
    <location>
        <position position="219"/>
    </location>
</feature>
<dbReference type="HAMAP" id="MF_01547">
    <property type="entry name" value="RNA_methyltr_E"/>
    <property type="match status" value="1"/>
</dbReference>
<sequence length="266" mass="30214">MSIQFQGAIRRCFLQTRTVGFPRFASSTSSKLWLKRQSKDPFVKLRAQDVYRSRSAYKLLEIDDKYRVLRQARTIVDLGAAPGGWSEAAARRTRQYMGRRNQPVIEDDESLDSTLRYDRSTSRIAIVAVDLLPIASIPGVHTIQGDFLSPQTQAQVTSVLDGRPVDVVLSDMCENMSGNRDRDSESSLQLCLAAFSFAKTHFEQTNRLRDPRRGVLIMKYFAHPDLDEFHKGIKPMFRRLEVFKPKSSRSDSSEVYLVCIGWKGGA</sequence>
<reference evidence="9" key="1">
    <citation type="journal article" date="2020" name="Nat. Commun.">
        <title>Large-scale genome sequencing of mycorrhizal fungi provides insights into the early evolution of symbiotic traits.</title>
        <authorList>
            <person name="Miyauchi S."/>
            <person name="Kiss E."/>
            <person name="Kuo A."/>
            <person name="Drula E."/>
            <person name="Kohler A."/>
            <person name="Sanchez-Garcia M."/>
            <person name="Morin E."/>
            <person name="Andreopoulos B."/>
            <person name="Barry K.W."/>
            <person name="Bonito G."/>
            <person name="Buee M."/>
            <person name="Carver A."/>
            <person name="Chen C."/>
            <person name="Cichocki N."/>
            <person name="Clum A."/>
            <person name="Culley D."/>
            <person name="Crous P.W."/>
            <person name="Fauchery L."/>
            <person name="Girlanda M."/>
            <person name="Hayes R.D."/>
            <person name="Keri Z."/>
            <person name="LaButti K."/>
            <person name="Lipzen A."/>
            <person name="Lombard V."/>
            <person name="Magnuson J."/>
            <person name="Maillard F."/>
            <person name="Murat C."/>
            <person name="Nolan M."/>
            <person name="Ohm R.A."/>
            <person name="Pangilinan J."/>
            <person name="Pereira M.F."/>
            <person name="Perotto S."/>
            <person name="Peter M."/>
            <person name="Pfister S."/>
            <person name="Riley R."/>
            <person name="Sitrit Y."/>
            <person name="Stielow J.B."/>
            <person name="Szollosi G."/>
            <person name="Zifcakova L."/>
            <person name="Stursova M."/>
            <person name="Spatafora J.W."/>
            <person name="Tedersoo L."/>
            <person name="Vaario L.M."/>
            <person name="Yamada A."/>
            <person name="Yan M."/>
            <person name="Wang P."/>
            <person name="Xu J."/>
            <person name="Bruns T."/>
            <person name="Baldrian P."/>
            <person name="Vilgalys R."/>
            <person name="Dunand C."/>
            <person name="Henrissat B."/>
            <person name="Grigoriev I.V."/>
            <person name="Hibbett D."/>
            <person name="Nagy L.G."/>
            <person name="Martin F.M."/>
        </authorList>
    </citation>
    <scope>NUCLEOTIDE SEQUENCE</scope>
    <source>
        <strain evidence="9">UP504</strain>
    </source>
</reference>
<dbReference type="InterPro" id="IPR015507">
    <property type="entry name" value="rRNA-MeTfrase_E"/>
</dbReference>
<keyword evidence="2" id="KW-0698">rRNA processing</keyword>
<dbReference type="AlphaFoldDB" id="A0A9P6B9F0"/>
<keyword evidence="4" id="KW-0808">Transferase</keyword>
<evidence type="ECO:0000256" key="1">
    <source>
        <dbReference type="ARBA" id="ARBA00009258"/>
    </source>
</evidence>
<evidence type="ECO:0000256" key="4">
    <source>
        <dbReference type="ARBA" id="ARBA00022679"/>
    </source>
</evidence>
<dbReference type="GO" id="GO:0008650">
    <property type="term" value="F:rRNA (uridine-2'-O-)-methyltransferase activity"/>
    <property type="evidence" value="ECO:0007669"/>
    <property type="project" value="TreeGrafter"/>
</dbReference>
<dbReference type="InterPro" id="IPR029063">
    <property type="entry name" value="SAM-dependent_MTases_sf"/>
</dbReference>
<keyword evidence="5 7" id="KW-0949">S-adenosyl-L-methionine</keyword>
<evidence type="ECO:0000256" key="3">
    <source>
        <dbReference type="ARBA" id="ARBA00022603"/>
    </source>
</evidence>
<dbReference type="GO" id="GO:0005739">
    <property type="term" value="C:mitochondrion"/>
    <property type="evidence" value="ECO:0007669"/>
    <property type="project" value="TreeGrafter"/>
</dbReference>
<evidence type="ECO:0000313" key="10">
    <source>
        <dbReference type="Proteomes" id="UP000886523"/>
    </source>
</evidence>
<dbReference type="InterPro" id="IPR002877">
    <property type="entry name" value="RNA_MeTrfase_FtsJ_dom"/>
</dbReference>
<proteinExistence type="inferred from homology"/>
<keyword evidence="10" id="KW-1185">Reference proteome</keyword>
<accession>A0A9P6B9F0</accession>
<name>A0A9P6B9F0_9AGAM</name>
<organism evidence="9 10">
    <name type="scientific">Hydnum rufescens UP504</name>
    <dbReference type="NCBI Taxonomy" id="1448309"/>
    <lineage>
        <taxon>Eukaryota</taxon>
        <taxon>Fungi</taxon>
        <taxon>Dikarya</taxon>
        <taxon>Basidiomycota</taxon>
        <taxon>Agaricomycotina</taxon>
        <taxon>Agaricomycetes</taxon>
        <taxon>Cantharellales</taxon>
        <taxon>Hydnaceae</taxon>
        <taxon>Hydnum</taxon>
    </lineage>
</organism>
<keyword evidence="3" id="KW-0489">Methyltransferase</keyword>
<evidence type="ECO:0000256" key="6">
    <source>
        <dbReference type="ARBA" id="ARBA00041184"/>
    </source>
</evidence>
<dbReference type="Pfam" id="PF01728">
    <property type="entry name" value="FtsJ"/>
    <property type="match status" value="1"/>
</dbReference>
<dbReference type="OrthoDB" id="20105at2759"/>